<dbReference type="Proteomes" id="UP000831156">
    <property type="component" value="Chromosome 8"/>
</dbReference>
<feature type="compositionally biased region" description="Low complexity" evidence="1">
    <location>
        <begin position="217"/>
        <end position="321"/>
    </location>
</feature>
<dbReference type="PROSITE" id="PS50053">
    <property type="entry name" value="UBIQUITIN_2"/>
    <property type="match status" value="1"/>
</dbReference>
<feature type="region of interest" description="Disordered" evidence="1">
    <location>
        <begin position="194"/>
        <end position="352"/>
    </location>
</feature>
<dbReference type="InterPro" id="IPR029071">
    <property type="entry name" value="Ubiquitin-like_domsf"/>
</dbReference>
<evidence type="ECO:0000313" key="4">
    <source>
        <dbReference type="Proteomes" id="UP000831156"/>
    </source>
</evidence>
<accession>A0ABY1ULI4</accession>
<protein>
    <recommendedName>
        <fullName evidence="2">Ubiquitin-like domain-containing protein</fullName>
    </recommendedName>
</protein>
<evidence type="ECO:0000313" key="3">
    <source>
        <dbReference type="EMBL" id="SOV13543.1"/>
    </source>
</evidence>
<name>A0ABY1ULI4_9APIC</name>
<proteinExistence type="predicted"/>
<dbReference type="CDD" id="cd17039">
    <property type="entry name" value="Ubl_ubiquitin_like"/>
    <property type="match status" value="1"/>
</dbReference>
<keyword evidence="4" id="KW-1185">Reference proteome</keyword>
<gene>
    <name evidence="3" type="ORF">PGABG01_0819600</name>
</gene>
<dbReference type="InterPro" id="IPR051999">
    <property type="entry name" value="Mediator_complex_subunit_1"/>
</dbReference>
<dbReference type="Pfam" id="PF00240">
    <property type="entry name" value="ubiquitin"/>
    <property type="match status" value="1"/>
</dbReference>
<dbReference type="PANTHER" id="PTHR12881">
    <property type="entry name" value="MEDIATOR OF RNA POLYMERASE II TRANSCRIPTION SUBUNIT 1"/>
    <property type="match status" value="1"/>
</dbReference>
<feature type="compositionally biased region" description="Polar residues" evidence="1">
    <location>
        <begin position="334"/>
        <end position="352"/>
    </location>
</feature>
<sequence>MYVTTGANDILLTINDFVNKETTSYQLTDISNNTLISEIIEKIKVLKKYTYSSTDLVLYFARVECKLNEKLSTYNKSNRKTIKLELYLSKLITINVRTLQSCGSGTSRCIPFWSFCFRQNIKIKIIDTCEVRVLKQRIYNLTDESISIPVENIVLLYKGAPLNNFLTLKESELVDNCRIDYFVPLCYIYKEKKEETDEDEEKVDDNKKTEEGKEDTQQNGNVNNDNVNNDNVNNENVNNENVNNDNVNNENVQNNNVQNNNVQNNNVPNNNVQNNNVPNNNVQNNNVQNNNVPNNNIKNNNVPNNNAKNNNIKNNNVQNNVPMGKVMNKRVVSSKAQSNKYPPQNRQTRNVK</sequence>
<reference evidence="3" key="1">
    <citation type="submission" date="2016-09" db="EMBL/GenBank/DDBJ databases">
        <authorList>
            <consortium name="Pathogen Informatics"/>
            <person name="Sun Q."/>
            <person name="Inoue M."/>
        </authorList>
    </citation>
    <scope>NUCLEOTIDE SEQUENCE</scope>
</reference>
<organism evidence="3 4">
    <name type="scientific">Plasmodium gaboni</name>
    <dbReference type="NCBI Taxonomy" id="647221"/>
    <lineage>
        <taxon>Eukaryota</taxon>
        <taxon>Sar</taxon>
        <taxon>Alveolata</taxon>
        <taxon>Apicomplexa</taxon>
        <taxon>Aconoidasida</taxon>
        <taxon>Haemosporida</taxon>
        <taxon>Plasmodiidae</taxon>
        <taxon>Plasmodium</taxon>
        <taxon>Plasmodium (Laverania)</taxon>
    </lineage>
</organism>
<evidence type="ECO:0000256" key="1">
    <source>
        <dbReference type="SAM" id="MobiDB-lite"/>
    </source>
</evidence>
<dbReference type="SUPFAM" id="SSF54236">
    <property type="entry name" value="Ubiquitin-like"/>
    <property type="match status" value="1"/>
</dbReference>
<dbReference type="PANTHER" id="PTHR12881:SF10">
    <property type="entry name" value="MEDIATOR OF RNA POLYMERASE II TRANSCRIPTION SUBUNIT 1"/>
    <property type="match status" value="1"/>
</dbReference>
<evidence type="ECO:0000259" key="2">
    <source>
        <dbReference type="PROSITE" id="PS50053"/>
    </source>
</evidence>
<feature type="compositionally biased region" description="Basic and acidic residues" evidence="1">
    <location>
        <begin position="204"/>
        <end position="216"/>
    </location>
</feature>
<dbReference type="InterPro" id="IPR000626">
    <property type="entry name" value="Ubiquitin-like_dom"/>
</dbReference>
<dbReference type="EMBL" id="LT969431">
    <property type="protein sequence ID" value="SOV13543.1"/>
    <property type="molecule type" value="Genomic_DNA"/>
</dbReference>
<feature type="domain" description="Ubiquitin-like" evidence="2">
    <location>
        <begin position="92"/>
        <end position="179"/>
    </location>
</feature>